<dbReference type="GO" id="GO:0046514">
    <property type="term" value="P:ceramide catabolic process"/>
    <property type="evidence" value="ECO:0007669"/>
    <property type="project" value="TreeGrafter"/>
</dbReference>
<evidence type="ECO:0000256" key="1">
    <source>
        <dbReference type="ARBA" id="ARBA00004141"/>
    </source>
</evidence>
<feature type="transmembrane region" description="Helical" evidence="9">
    <location>
        <begin position="6"/>
        <end position="25"/>
    </location>
</feature>
<feature type="binding site" evidence="8">
    <location>
        <position position="195"/>
    </location>
    <ligand>
        <name>Zn(2+)</name>
        <dbReference type="ChEBI" id="CHEBI:29105"/>
        <note>catalytic</note>
    </ligand>
</feature>
<evidence type="ECO:0000256" key="9">
    <source>
        <dbReference type="RuleBase" id="RU364079"/>
    </source>
</evidence>
<feature type="transmembrane region" description="Helical" evidence="9">
    <location>
        <begin position="208"/>
        <end position="228"/>
    </location>
</feature>
<accession>A0A1I7ZS94</accession>
<feature type="transmembrane region" description="Helical" evidence="9">
    <location>
        <begin position="173"/>
        <end position="196"/>
    </location>
</feature>
<feature type="binding site" evidence="7">
    <location>
        <position position="145"/>
    </location>
    <ligand>
        <name>Ca(2+)</name>
        <dbReference type="ChEBI" id="CHEBI:29108"/>
    </ligand>
</feature>
<comment type="similarity">
    <text evidence="2 9">Belongs to the alkaline ceramidase family.</text>
</comment>
<dbReference type="Pfam" id="PF05875">
    <property type="entry name" value="Ceramidase"/>
    <property type="match status" value="1"/>
</dbReference>
<dbReference type="PANTHER" id="PTHR46139:SF3">
    <property type="entry name" value="ALKALINE CERAMIDASE"/>
    <property type="match status" value="1"/>
</dbReference>
<keyword evidence="9" id="KW-0443">Lipid metabolism</keyword>
<dbReference type="GO" id="GO:0016020">
    <property type="term" value="C:membrane"/>
    <property type="evidence" value="ECO:0007669"/>
    <property type="project" value="UniProtKB-SubCell"/>
</dbReference>
<feature type="binding site" evidence="8">
    <location>
        <position position="325"/>
    </location>
    <ligand>
        <name>Zn(2+)</name>
        <dbReference type="ChEBI" id="CHEBI:29105"/>
        <note>catalytic</note>
    </ligand>
</feature>
<proteinExistence type="inferred from homology"/>
<evidence type="ECO:0000256" key="6">
    <source>
        <dbReference type="ARBA" id="ARBA00023136"/>
    </source>
</evidence>
<evidence type="ECO:0000313" key="10">
    <source>
        <dbReference type="Proteomes" id="UP000095287"/>
    </source>
</evidence>
<feature type="transmembrane region" description="Helical" evidence="9">
    <location>
        <begin position="323"/>
        <end position="346"/>
    </location>
</feature>
<feature type="binding site" evidence="7">
    <location>
        <position position="132"/>
    </location>
    <ligand>
        <name>Ca(2+)</name>
        <dbReference type="ChEBI" id="CHEBI:29108"/>
    </ligand>
</feature>
<comment type="subcellular location">
    <subcellularLocation>
        <location evidence="1">Membrane</location>
        <topology evidence="1">Multi-pass membrane protein</topology>
    </subcellularLocation>
</comment>
<evidence type="ECO:0000256" key="2">
    <source>
        <dbReference type="ARBA" id="ARBA00009780"/>
    </source>
</evidence>
<keyword evidence="3 9" id="KW-0812">Transmembrane</keyword>
<keyword evidence="7" id="KW-0479">Metal-binding</keyword>
<dbReference type="GO" id="GO:0046872">
    <property type="term" value="F:metal ion binding"/>
    <property type="evidence" value="ECO:0007669"/>
    <property type="project" value="UniProtKB-KW"/>
</dbReference>
<dbReference type="InterPro" id="IPR008901">
    <property type="entry name" value="ACER"/>
</dbReference>
<protein>
    <recommendedName>
        <fullName evidence="9">Alkaline ceramidase</fullName>
        <ecNumber evidence="9">3.5.1.-</ecNumber>
    </recommendedName>
</protein>
<dbReference type="EC" id="3.5.1.-" evidence="9"/>
<keyword evidence="8" id="KW-0862">Zinc</keyword>
<evidence type="ECO:0000256" key="4">
    <source>
        <dbReference type="ARBA" id="ARBA00022801"/>
    </source>
</evidence>
<keyword evidence="5 9" id="KW-1133">Transmembrane helix</keyword>
<comment type="cofactor">
    <cofactor evidence="8">
        <name>Zn(2+)</name>
        <dbReference type="ChEBI" id="CHEBI:29105"/>
    </cofactor>
</comment>
<organism evidence="10 11">
    <name type="scientific">Steinernema glaseri</name>
    <dbReference type="NCBI Taxonomy" id="37863"/>
    <lineage>
        <taxon>Eukaryota</taxon>
        <taxon>Metazoa</taxon>
        <taxon>Ecdysozoa</taxon>
        <taxon>Nematoda</taxon>
        <taxon>Chromadorea</taxon>
        <taxon>Rhabditida</taxon>
        <taxon>Tylenchina</taxon>
        <taxon>Panagrolaimomorpha</taxon>
        <taxon>Strongyloidoidea</taxon>
        <taxon>Steinernematidae</taxon>
        <taxon>Steinernema</taxon>
    </lineage>
</organism>
<sequence>MQSFIYPLMVIIHAIVHAIHLDRLCRMMMRKNVSSAFFKSSTVYRHFAFSENVTFIQLNLCIRLLTAQHRKGAETALIYGFLLLYAESPQDSSALCPPEGSRFIIKETEFPVVSATAMDRWFEYESGHAWCESAYKYQTHPYVAEFANTVTNLPIIVLPMVNAMLLRQYITDVNWMIFLPHLLLTINGIASTYYHATLNLFGQLVDELSILWLINICLVAYLPVMKWYPQNLKKNLNGMRWGIVASTTFISAFCFIKPSLNAFALMSWSIPGVAVIYYEGVNAEIPEATKSTWKVFALWAMATSFWFADRLLCDFWLYLGTPYLHAIFHLLSSLAAYTLFVMFSLIDIHRRSGEHRFEAKVKHFPSANGGIFSLPYITLVERRVD</sequence>
<evidence type="ECO:0000256" key="5">
    <source>
        <dbReference type="ARBA" id="ARBA00022989"/>
    </source>
</evidence>
<keyword evidence="10" id="KW-1185">Reference proteome</keyword>
<feature type="transmembrane region" description="Helical" evidence="9">
    <location>
        <begin position="240"/>
        <end position="256"/>
    </location>
</feature>
<comment type="caution">
    <text evidence="9">Lacks conserved residue(s) required for the propagation of feature annotation.</text>
</comment>
<feature type="binding site" evidence="8">
    <location>
        <position position="329"/>
    </location>
    <ligand>
        <name>Zn(2+)</name>
        <dbReference type="ChEBI" id="CHEBI:29105"/>
        <note>catalytic</note>
    </ligand>
</feature>
<comment type="function">
    <text evidence="9">Hydrolyzes the sphingolipid ceramide into sphingosine and free fatty acid.</text>
</comment>
<keyword evidence="4 9" id="KW-0378">Hydrolase</keyword>
<dbReference type="GO" id="GO:0016811">
    <property type="term" value="F:hydrolase activity, acting on carbon-nitrogen (but not peptide) bonds, in linear amides"/>
    <property type="evidence" value="ECO:0007669"/>
    <property type="project" value="InterPro"/>
</dbReference>
<evidence type="ECO:0000256" key="3">
    <source>
        <dbReference type="ARBA" id="ARBA00022692"/>
    </source>
</evidence>
<feature type="binding site" evidence="7">
    <location>
        <position position="130"/>
    </location>
    <ligand>
        <name>Ca(2+)</name>
        <dbReference type="ChEBI" id="CHEBI:29108"/>
    </ligand>
</feature>
<reference evidence="11" key="1">
    <citation type="submission" date="2016-11" db="UniProtKB">
        <authorList>
            <consortium name="WormBaseParasite"/>
        </authorList>
    </citation>
    <scope>IDENTIFICATION</scope>
</reference>
<keyword evidence="6 9" id="KW-0472">Membrane</keyword>
<dbReference type="WBParaSite" id="L893_g29306.t1">
    <property type="protein sequence ID" value="L893_g29306.t1"/>
    <property type="gene ID" value="L893_g29306"/>
</dbReference>
<dbReference type="AlphaFoldDB" id="A0A1I7ZS94"/>
<dbReference type="PANTHER" id="PTHR46139">
    <property type="entry name" value="ALKALINE CERAMIDASE"/>
    <property type="match status" value="1"/>
</dbReference>
<evidence type="ECO:0000256" key="8">
    <source>
        <dbReference type="PIRSR" id="PIRSR608901-2"/>
    </source>
</evidence>
<name>A0A1I7ZS94_9BILA</name>
<evidence type="ECO:0000256" key="7">
    <source>
        <dbReference type="PIRSR" id="PIRSR608901-1"/>
    </source>
</evidence>
<evidence type="ECO:0000313" key="11">
    <source>
        <dbReference type="WBParaSite" id="L893_g29306.t1"/>
    </source>
</evidence>
<dbReference type="Proteomes" id="UP000095287">
    <property type="component" value="Unplaced"/>
</dbReference>
<keyword evidence="7" id="KW-0106">Calcium</keyword>